<keyword evidence="1" id="KW-0812">Transmembrane</keyword>
<keyword evidence="3" id="KW-1185">Reference proteome</keyword>
<sequence length="72" mass="7831">MYSLMRTTPTRTLLTRQLPTFAASLAVAEALYKFGSFTLEAIAFLGTWYLLDYGVQRLRGPAGSPSAKVEGG</sequence>
<dbReference type="OrthoDB" id="1496142at2"/>
<evidence type="ECO:0000313" key="2">
    <source>
        <dbReference type="EMBL" id="AAZ97307.1"/>
    </source>
</evidence>
<proteinExistence type="predicted"/>
<accession>Q3SJ63</accession>
<dbReference type="KEGG" id="tbd:Tbd_1354"/>
<reference evidence="2 3" key="1">
    <citation type="journal article" date="2006" name="J. Bacteriol.">
        <title>The genome sequence of the obligately chemolithoautotrophic, facultatively anaerobic bacterium Thiobacillus denitrificans.</title>
        <authorList>
            <person name="Beller H.R."/>
            <person name="Chain P.S."/>
            <person name="Letain T.E."/>
            <person name="Chakicherla A."/>
            <person name="Larimer F.W."/>
            <person name="Richardson P.M."/>
            <person name="Coleman M.A."/>
            <person name="Wood A.P."/>
            <person name="Kelly D.P."/>
        </authorList>
    </citation>
    <scope>NUCLEOTIDE SEQUENCE [LARGE SCALE GENOMIC DNA]</scope>
    <source>
        <strain evidence="2 3">ATCC 25259</strain>
    </source>
</reference>
<evidence type="ECO:0000256" key="1">
    <source>
        <dbReference type="SAM" id="Phobius"/>
    </source>
</evidence>
<name>Q3SJ63_THIDA</name>
<dbReference type="AlphaFoldDB" id="Q3SJ63"/>
<protein>
    <submittedName>
        <fullName evidence="2">Uncharacterized protein</fullName>
    </submittedName>
</protein>
<keyword evidence="1" id="KW-1133">Transmembrane helix</keyword>
<organism evidence="2 3">
    <name type="scientific">Thiobacillus denitrificans (strain ATCC 25259 / T1)</name>
    <dbReference type="NCBI Taxonomy" id="292415"/>
    <lineage>
        <taxon>Bacteria</taxon>
        <taxon>Pseudomonadati</taxon>
        <taxon>Pseudomonadota</taxon>
        <taxon>Betaproteobacteria</taxon>
        <taxon>Nitrosomonadales</taxon>
        <taxon>Thiobacillaceae</taxon>
        <taxon>Thiobacillus</taxon>
    </lineage>
</organism>
<dbReference type="eggNOG" id="ENOG5033GEU">
    <property type="taxonomic scope" value="Bacteria"/>
</dbReference>
<evidence type="ECO:0000313" key="3">
    <source>
        <dbReference type="Proteomes" id="UP000008291"/>
    </source>
</evidence>
<dbReference type="RefSeq" id="WP_011311866.1">
    <property type="nucleotide sequence ID" value="NC_007404.1"/>
</dbReference>
<dbReference type="HOGENOM" id="CLU_2721020_0_0_4"/>
<feature type="transmembrane region" description="Helical" evidence="1">
    <location>
        <begin position="30"/>
        <end position="51"/>
    </location>
</feature>
<dbReference type="Proteomes" id="UP000008291">
    <property type="component" value="Chromosome"/>
</dbReference>
<dbReference type="EMBL" id="CP000116">
    <property type="protein sequence ID" value="AAZ97307.1"/>
    <property type="molecule type" value="Genomic_DNA"/>
</dbReference>
<keyword evidence="1" id="KW-0472">Membrane</keyword>
<gene>
    <name evidence="2" type="ordered locus">Tbd_1354</name>
</gene>